<feature type="transmembrane region" description="Helical" evidence="1">
    <location>
        <begin position="143"/>
        <end position="165"/>
    </location>
</feature>
<feature type="transmembrane region" description="Helical" evidence="1">
    <location>
        <begin position="256"/>
        <end position="274"/>
    </location>
</feature>
<keyword evidence="1" id="KW-0472">Membrane</keyword>
<feature type="transmembrane region" description="Helical" evidence="1">
    <location>
        <begin position="319"/>
        <end position="335"/>
    </location>
</feature>
<feature type="transmembrane region" description="Helical" evidence="1">
    <location>
        <begin position="35"/>
        <end position="57"/>
    </location>
</feature>
<organism evidence="2 3">
    <name type="scientific">Cotonvirus japonicus</name>
    <dbReference type="NCBI Taxonomy" id="2811091"/>
    <lineage>
        <taxon>Viruses</taxon>
        <taxon>Varidnaviria</taxon>
        <taxon>Bamfordvirae</taxon>
        <taxon>Nucleocytoviricota</taxon>
        <taxon>Megaviricetes</taxon>
        <taxon>Imitervirales</taxon>
        <taxon>Mimiviridae</taxon>
        <taxon>Megamimivirinae</taxon>
        <taxon>Cotonvirus</taxon>
        <taxon>Cotonvirus japonicum</taxon>
    </lineage>
</organism>
<evidence type="ECO:0000256" key="1">
    <source>
        <dbReference type="SAM" id="Phobius"/>
    </source>
</evidence>
<protein>
    <submittedName>
        <fullName evidence="2">ORFan</fullName>
    </submittedName>
</protein>
<feature type="transmembrane region" description="Helical" evidence="1">
    <location>
        <begin position="210"/>
        <end position="230"/>
    </location>
</feature>
<feature type="transmembrane region" description="Helical" evidence="1">
    <location>
        <begin position="7"/>
        <end position="29"/>
    </location>
</feature>
<dbReference type="RefSeq" id="YP_010841459.1">
    <property type="nucleotide sequence ID" value="NC_079139.1"/>
</dbReference>
<dbReference type="GeneID" id="80558056"/>
<feature type="transmembrane region" description="Helical" evidence="1">
    <location>
        <begin position="114"/>
        <end position="131"/>
    </location>
</feature>
<feature type="transmembrane region" description="Helical" evidence="1">
    <location>
        <begin position="171"/>
        <end position="189"/>
    </location>
</feature>
<dbReference type="EMBL" id="AP024483">
    <property type="protein sequence ID" value="BCS82851.1"/>
    <property type="molecule type" value="Genomic_DNA"/>
</dbReference>
<feature type="transmembrane region" description="Helical" evidence="1">
    <location>
        <begin position="87"/>
        <end position="108"/>
    </location>
</feature>
<sequence>MINNYVNLLGLFIIFITKSFYYMAMPIIVLEFPSIYFILISMTLHSLLNYAVCLSYMKNFSQTNNFEINNLRTNNLETNNNFVNNKILILISGTCHALSNIFYLYTVAVTRTPIILQSNALLLGMSLTMILRNFFTGKKIQNFIYFTFGIVLIIISCCFCIIPYTSNINKLYWAMSFMVYIILSSLSVITQELYLEKQSLYLLNNVRLQLYNHVIQIIIIVCFCWIDKFIGFSNDSFELSINNFLSSIKHVFEDPIIYIFVLVIVYIQLTWIFIESFINEFITNYVEYYLPIINGLIYQFPLIFYIWFDDMYFPNNFKIIIVIVVVMNVYASIFFRKSIVKKIEKYELV</sequence>
<feature type="transmembrane region" description="Helical" evidence="1">
    <location>
        <begin position="286"/>
        <end position="307"/>
    </location>
</feature>
<dbReference type="Proteomes" id="UP001321479">
    <property type="component" value="Segment"/>
</dbReference>
<keyword evidence="3" id="KW-1185">Reference proteome</keyword>
<proteinExistence type="predicted"/>
<evidence type="ECO:0000313" key="3">
    <source>
        <dbReference type="Proteomes" id="UP001321479"/>
    </source>
</evidence>
<name>A0ABM7NRR9_9VIRU</name>
<evidence type="ECO:0000313" key="2">
    <source>
        <dbReference type="EMBL" id="BCS82851.1"/>
    </source>
</evidence>
<keyword evidence="1" id="KW-1133">Transmembrane helix</keyword>
<reference evidence="2 3" key="1">
    <citation type="submission" date="2021-02" db="EMBL/GenBank/DDBJ databases">
        <title>Cotonvirus japonicus, which uses Golgi apparatus of host cells for its virion factory, phylogenetically links tailed tupanvirus and icosahedral mimivirus.</title>
        <authorList>
            <person name="Takahashi H."/>
            <person name="Fukaya S."/>
            <person name="Song C."/>
            <person name="Murata K."/>
            <person name="Takemura M."/>
        </authorList>
    </citation>
    <scope>NUCLEOTIDE SEQUENCE [LARGE SCALE GENOMIC DNA]</scope>
</reference>
<keyword evidence="1" id="KW-0812">Transmembrane</keyword>
<accession>A0ABM7NRR9</accession>